<dbReference type="SUPFAM" id="SSF48056">
    <property type="entry name" value="Di-copper centre-containing domain"/>
    <property type="match status" value="1"/>
</dbReference>
<comment type="caution">
    <text evidence="7">The sequence shown here is derived from an EMBL/GenBank/DDBJ whole genome shotgun (WGS) entry which is preliminary data.</text>
</comment>
<dbReference type="InterPro" id="IPR053892">
    <property type="entry name" value="MoaF-like"/>
</dbReference>
<comment type="similarity">
    <text evidence="2">Belongs to the tyrosinase family.</text>
</comment>
<evidence type="ECO:0000256" key="1">
    <source>
        <dbReference type="ARBA" id="ARBA00001973"/>
    </source>
</evidence>
<evidence type="ECO:0000313" key="7">
    <source>
        <dbReference type="EMBL" id="MCM6773895.1"/>
    </source>
</evidence>
<gene>
    <name evidence="7" type="ORF">NDR86_10475</name>
</gene>
<proteinExistence type="inferred from homology"/>
<dbReference type="PANTHER" id="PTHR11474">
    <property type="entry name" value="TYROSINASE FAMILY MEMBER"/>
    <property type="match status" value="1"/>
</dbReference>
<dbReference type="PROSITE" id="PS00497">
    <property type="entry name" value="TYROSINASE_1"/>
    <property type="match status" value="1"/>
</dbReference>
<accession>A0A9X2E6U5</accession>
<dbReference type="PANTHER" id="PTHR11474:SF126">
    <property type="entry name" value="TYROSINASE-LIKE PROTEIN TYR-1-RELATED"/>
    <property type="match status" value="1"/>
</dbReference>
<dbReference type="Proteomes" id="UP001139157">
    <property type="component" value="Unassembled WGS sequence"/>
</dbReference>
<name>A0A9X2E6U5_9NOCA</name>
<dbReference type="GO" id="GO:0046872">
    <property type="term" value="F:metal ion binding"/>
    <property type="evidence" value="ECO:0007669"/>
    <property type="project" value="UniProtKB-KW"/>
</dbReference>
<feature type="domain" description="Tyrosinase copper-binding" evidence="5">
    <location>
        <begin position="54"/>
        <end position="71"/>
    </location>
</feature>
<reference evidence="7" key="1">
    <citation type="submission" date="2022-06" db="EMBL/GenBank/DDBJ databases">
        <title>Novel species in genus nocardia.</title>
        <authorList>
            <person name="Li F."/>
        </authorList>
    </citation>
    <scope>NUCLEOTIDE SEQUENCE</scope>
    <source>
        <strain evidence="7">CDC141</strain>
    </source>
</reference>
<dbReference type="AlphaFoldDB" id="A0A9X2E6U5"/>
<dbReference type="RefSeq" id="WP_251910972.1">
    <property type="nucleotide sequence ID" value="NZ_JAMRXG010000004.1"/>
</dbReference>
<dbReference type="Gene3D" id="1.10.1280.10">
    <property type="entry name" value="Di-copper center containing domain from catechol oxidase"/>
    <property type="match status" value="1"/>
</dbReference>
<dbReference type="GO" id="GO:0016491">
    <property type="term" value="F:oxidoreductase activity"/>
    <property type="evidence" value="ECO:0007669"/>
    <property type="project" value="InterPro"/>
</dbReference>
<dbReference type="PROSITE" id="PS00498">
    <property type="entry name" value="TYROSINASE_2"/>
    <property type="match status" value="1"/>
</dbReference>
<comment type="cofactor">
    <cofactor evidence="1">
        <name>Cu(2+)</name>
        <dbReference type="ChEBI" id="CHEBI:29036"/>
    </cofactor>
</comment>
<dbReference type="InterPro" id="IPR050316">
    <property type="entry name" value="Tyrosinase/Hemocyanin"/>
</dbReference>
<evidence type="ECO:0000256" key="2">
    <source>
        <dbReference type="ARBA" id="ARBA00009928"/>
    </source>
</evidence>
<dbReference type="InterPro" id="IPR012674">
    <property type="entry name" value="Calycin"/>
</dbReference>
<keyword evidence="4" id="KW-0186">Copper</keyword>
<evidence type="ECO:0000313" key="8">
    <source>
        <dbReference type="Proteomes" id="UP001139157"/>
    </source>
</evidence>
<evidence type="ECO:0000256" key="3">
    <source>
        <dbReference type="ARBA" id="ARBA00022723"/>
    </source>
</evidence>
<dbReference type="EMBL" id="JAMRXG010000004">
    <property type="protein sequence ID" value="MCM6773895.1"/>
    <property type="molecule type" value="Genomic_DNA"/>
</dbReference>
<organism evidence="7 8">
    <name type="scientific">Nocardia pulmonis</name>
    <dbReference type="NCBI Taxonomy" id="2951408"/>
    <lineage>
        <taxon>Bacteria</taxon>
        <taxon>Bacillati</taxon>
        <taxon>Actinomycetota</taxon>
        <taxon>Actinomycetes</taxon>
        <taxon>Mycobacteriales</taxon>
        <taxon>Nocardiaceae</taxon>
        <taxon>Nocardia</taxon>
    </lineage>
</organism>
<evidence type="ECO:0000259" key="5">
    <source>
        <dbReference type="PROSITE" id="PS00497"/>
    </source>
</evidence>
<protein>
    <submittedName>
        <fullName evidence="7">Tyrosinase family protein</fullName>
    </submittedName>
</protein>
<dbReference type="Pfam" id="PF00264">
    <property type="entry name" value="Tyrosinase"/>
    <property type="match status" value="1"/>
</dbReference>
<keyword evidence="8" id="KW-1185">Reference proteome</keyword>
<evidence type="ECO:0000256" key="4">
    <source>
        <dbReference type="ARBA" id="ARBA00023008"/>
    </source>
</evidence>
<sequence length="408" mass="46357">MRIRKNVRNLTASEQKRYVNAVLELKRRGKYDEYVHLHNQFFISDGEGRRRVAHMAPSFTAWHRQYLLNFEADLRAIDDSISLPYWDFTRDTSTTRLPWTEDFLGGTGRPEDWQVTTGPFAFRHGNWRINVKATEDDFLMRRLGRPADPVALPTRAEAARTLSTTPYDAWPYDTTVALDEGFRNALEGWGAGLQESGFEMHNRAHLWVGGQMAGGTSPNDPVFWLLHAFIDKLWADWQHLNPDAEYLPAHPLPETDPQHGQVISRIEPLDPWPVTADELLDHRKFYRYEYEQADGGPGVPIPEFAGRAFHLDFGDRTIIENRYSPDGFTLYWRALSGPTEGECATVELHVDDLTPGTYFVNWVERSGVGVSQVVDLGAAEVRAFRTLPGGGRELARAVLTEVTACGDR</sequence>
<evidence type="ECO:0000259" key="6">
    <source>
        <dbReference type="PROSITE" id="PS00498"/>
    </source>
</evidence>
<dbReference type="InterPro" id="IPR002227">
    <property type="entry name" value="Tyrosinase_Cu-bd"/>
</dbReference>
<dbReference type="InterPro" id="IPR008922">
    <property type="entry name" value="Di-copper_centre_dom_sf"/>
</dbReference>
<dbReference type="Gene3D" id="2.40.128.20">
    <property type="match status" value="1"/>
</dbReference>
<feature type="domain" description="Tyrosinase copper-binding" evidence="6">
    <location>
        <begin position="220"/>
        <end position="231"/>
    </location>
</feature>
<keyword evidence="3" id="KW-0479">Metal-binding</keyword>
<dbReference type="Pfam" id="PF22036">
    <property type="entry name" value="MoaF_like"/>
    <property type="match status" value="1"/>
</dbReference>
<dbReference type="PRINTS" id="PR00092">
    <property type="entry name" value="TYROSINASE"/>
</dbReference>